<gene>
    <name evidence="1" type="ORF">N3K66_007644</name>
</gene>
<dbReference type="EMBL" id="CM047946">
    <property type="protein sequence ID" value="KAI9897788.1"/>
    <property type="molecule type" value="Genomic_DNA"/>
</dbReference>
<comment type="caution">
    <text evidence="1">The sequence shown here is derived from an EMBL/GenBank/DDBJ whole genome shotgun (WGS) entry which is preliminary data.</text>
</comment>
<accession>A0ACC0UUX7</accession>
<proteinExistence type="predicted"/>
<keyword evidence="2" id="KW-1185">Reference proteome</keyword>
<organism evidence="1 2">
    <name type="scientific">Trichothecium roseum</name>
    <dbReference type="NCBI Taxonomy" id="47278"/>
    <lineage>
        <taxon>Eukaryota</taxon>
        <taxon>Fungi</taxon>
        <taxon>Dikarya</taxon>
        <taxon>Ascomycota</taxon>
        <taxon>Pezizomycotina</taxon>
        <taxon>Sordariomycetes</taxon>
        <taxon>Hypocreomycetidae</taxon>
        <taxon>Hypocreales</taxon>
        <taxon>Hypocreales incertae sedis</taxon>
        <taxon>Trichothecium</taxon>
    </lineage>
</organism>
<sequence>MAPPDIASGATNGSAPAGYGRSCTNCSRAKCRCILRPGGDVCERCHRLGKECHQMISQRKRAVKKASSSRTAQLEEKLDDLVSILRASQQHQSPSSHPNGHPDPTRVSSQSHHGAPYPHAPGQHQASMPSALDSLATAATASRQHPDQGSAAYNPMTNDTDHLPEPTPAEAEVYLSKFKGWLRNFPLLHIEPNMTAAQLREEKPFAWLTIMCITTMSVAQQCTIKERVRRELAQKIIIDHEPSLDILQGLLIFLGFSACNAGPGPRNKPYAILFPKLAVSTACELGLIRSPTEEQYFANCFKPWIGRPPFKVRTMEERRSLLSLWFITSVFASFIGKIEPLRWMSHMDECLEVLDREKAVPYDEILVAYVKLQIIGEEAHKYMVTDAMGGNSGQAPSFLYRKSLINRLKKLRDELSSVISANSQLQAFLYGVEVQVYSVGLGTHGISDPARVDIMYACLTSARAWYDIFFSMPAIEVPGVPFGFFIQLSQTQTALYRLTISDDPAWDKSVLRNTADILDLLSRCITRFEEVDHAYPQKPGGDGEETLFTKAVKIMKMLRANWEPALTQSLWGGMPTPRSLPHSTSGHGGPGGPGTVSSMAASAGSAGSAMEAQAATMVVDPNPTLTEPGPVDFNDITWMTDVFGPWEF</sequence>
<evidence type="ECO:0000313" key="1">
    <source>
        <dbReference type="EMBL" id="KAI9897788.1"/>
    </source>
</evidence>
<reference evidence="1" key="1">
    <citation type="submission" date="2022-10" db="EMBL/GenBank/DDBJ databases">
        <title>Complete Genome of Trichothecium roseum strain YXFP-22015, a Plant Pathogen Isolated from Citrus.</title>
        <authorList>
            <person name="Wang Y."/>
            <person name="Zhu L."/>
        </authorList>
    </citation>
    <scope>NUCLEOTIDE SEQUENCE</scope>
    <source>
        <strain evidence="1">YXFP-22015</strain>
    </source>
</reference>
<dbReference type="Proteomes" id="UP001163324">
    <property type="component" value="Chromosome 7"/>
</dbReference>
<protein>
    <submittedName>
        <fullName evidence="1">Uncharacterized protein</fullName>
    </submittedName>
</protein>
<name>A0ACC0UUX7_9HYPO</name>
<evidence type="ECO:0000313" key="2">
    <source>
        <dbReference type="Proteomes" id="UP001163324"/>
    </source>
</evidence>